<dbReference type="InterPro" id="IPR000639">
    <property type="entry name" value="Epox_hydrolase-like"/>
</dbReference>
<dbReference type="Proteomes" id="UP001216579">
    <property type="component" value="Unassembled WGS sequence"/>
</dbReference>
<dbReference type="Gene3D" id="3.40.50.1820">
    <property type="entry name" value="alpha/beta hydrolase"/>
    <property type="match status" value="1"/>
</dbReference>
<evidence type="ECO:0000313" key="4">
    <source>
        <dbReference type="Proteomes" id="UP001216579"/>
    </source>
</evidence>
<comment type="caution">
    <text evidence="3">The sequence shown here is derived from an EMBL/GenBank/DDBJ whole genome shotgun (WGS) entry which is preliminary data.</text>
</comment>
<gene>
    <name evidence="3" type="ORF">P3G67_12965</name>
</gene>
<dbReference type="RefSeq" id="WP_276093585.1">
    <property type="nucleotide sequence ID" value="NZ_JARJBC010000006.1"/>
</dbReference>
<protein>
    <submittedName>
        <fullName evidence="3">Alpha/beta hydrolase</fullName>
    </submittedName>
</protein>
<dbReference type="InterPro" id="IPR000073">
    <property type="entry name" value="AB_hydrolase_1"/>
</dbReference>
<dbReference type="EMBL" id="JARJBC010000006">
    <property type="protein sequence ID" value="MDF3290138.1"/>
    <property type="molecule type" value="Genomic_DNA"/>
</dbReference>
<keyword evidence="1 3" id="KW-0378">Hydrolase</keyword>
<proteinExistence type="predicted"/>
<dbReference type="InterPro" id="IPR050266">
    <property type="entry name" value="AB_hydrolase_sf"/>
</dbReference>
<feature type="domain" description="AB hydrolase-1" evidence="2">
    <location>
        <begin position="31"/>
        <end position="268"/>
    </location>
</feature>
<dbReference type="Pfam" id="PF00561">
    <property type="entry name" value="Abhydrolase_1"/>
    <property type="match status" value="1"/>
</dbReference>
<sequence>MTAELTDESTSRTVTTHRWKLHYNEAGTGHPIVLLHGMAPGATGWSNFAPNIGPLSQHLRVLAVDMPGWGQSDPARAGDRDHPGAVLELLDTLDIEKAALVGNSMGALTILAVAARYPDRVSHLITTGAGSFAVPPLFAPAGPSQAITLLRSTYQDPSPAMFRKLVQATTFDPSFASDELVQQHSVDAQRQPQHLANAVADLEEGTMLADAGPGPADYARITAPTLLIHGRDDRVVSYEHALRLASLIPDSRLHLFNRCGHWAQLEHAEEFNLLVEQFVSHC</sequence>
<evidence type="ECO:0000256" key="1">
    <source>
        <dbReference type="ARBA" id="ARBA00022801"/>
    </source>
</evidence>
<dbReference type="PANTHER" id="PTHR43798:SF31">
    <property type="entry name" value="AB HYDROLASE SUPERFAMILY PROTEIN YCLE"/>
    <property type="match status" value="1"/>
</dbReference>
<dbReference type="PRINTS" id="PR00111">
    <property type="entry name" value="ABHYDROLASE"/>
</dbReference>
<evidence type="ECO:0000313" key="3">
    <source>
        <dbReference type="EMBL" id="MDF3290138.1"/>
    </source>
</evidence>
<accession>A0ABT5ZMA8</accession>
<dbReference type="GO" id="GO:0016787">
    <property type="term" value="F:hydrolase activity"/>
    <property type="evidence" value="ECO:0007669"/>
    <property type="project" value="UniProtKB-KW"/>
</dbReference>
<dbReference type="PRINTS" id="PR00412">
    <property type="entry name" value="EPOXHYDRLASE"/>
</dbReference>
<organism evidence="3 4">
    <name type="scientific">Streptomyces silvisoli</name>
    <dbReference type="NCBI Taxonomy" id="3034235"/>
    <lineage>
        <taxon>Bacteria</taxon>
        <taxon>Bacillati</taxon>
        <taxon>Actinomycetota</taxon>
        <taxon>Actinomycetes</taxon>
        <taxon>Kitasatosporales</taxon>
        <taxon>Streptomycetaceae</taxon>
        <taxon>Streptomyces</taxon>
    </lineage>
</organism>
<dbReference type="SUPFAM" id="SSF53474">
    <property type="entry name" value="alpha/beta-Hydrolases"/>
    <property type="match status" value="1"/>
</dbReference>
<evidence type="ECO:0000259" key="2">
    <source>
        <dbReference type="Pfam" id="PF00561"/>
    </source>
</evidence>
<dbReference type="PANTHER" id="PTHR43798">
    <property type="entry name" value="MONOACYLGLYCEROL LIPASE"/>
    <property type="match status" value="1"/>
</dbReference>
<name>A0ABT5ZMA8_9ACTN</name>
<keyword evidence="4" id="KW-1185">Reference proteome</keyword>
<dbReference type="InterPro" id="IPR029058">
    <property type="entry name" value="AB_hydrolase_fold"/>
</dbReference>
<reference evidence="3 4" key="1">
    <citation type="submission" date="2023-03" db="EMBL/GenBank/DDBJ databases">
        <title>Draft genome sequence of Streptomyces sp. RB6PN23 isolated from peat swamp forest in Thailand.</title>
        <authorList>
            <person name="Klaysubun C."/>
            <person name="Duangmal K."/>
        </authorList>
    </citation>
    <scope>NUCLEOTIDE SEQUENCE [LARGE SCALE GENOMIC DNA]</scope>
    <source>
        <strain evidence="3 4">RB6PN23</strain>
    </source>
</reference>